<evidence type="ECO:0000313" key="3">
    <source>
        <dbReference type="EMBL" id="RFU69373.1"/>
    </source>
</evidence>
<feature type="domain" description="DUF4097" evidence="1">
    <location>
        <begin position="112"/>
        <end position="325"/>
    </location>
</feature>
<keyword evidence="4" id="KW-1185">Reference proteome</keyword>
<dbReference type="RefSeq" id="WP_117326581.1">
    <property type="nucleotide sequence ID" value="NZ_QVTE01000026.1"/>
</dbReference>
<dbReference type="Proteomes" id="UP000264541">
    <property type="component" value="Unassembled WGS sequence"/>
</dbReference>
<evidence type="ECO:0000259" key="2">
    <source>
        <dbReference type="Pfam" id="PF22746"/>
    </source>
</evidence>
<name>A0A372LQ25_9BACI</name>
<protein>
    <submittedName>
        <fullName evidence="3">DUF4097 domain-containing protein</fullName>
    </submittedName>
</protein>
<dbReference type="OrthoDB" id="2240743at2"/>
<dbReference type="AlphaFoldDB" id="A0A372LQ25"/>
<accession>A0A372LQ25</accession>
<gene>
    <name evidence="3" type="ORF">D0469_09895</name>
</gene>
<dbReference type="InterPro" id="IPR016599">
    <property type="entry name" value="UCP012569"/>
</dbReference>
<comment type="caution">
    <text evidence="3">The sequence shown here is derived from an EMBL/GenBank/DDBJ whole genome shotgun (WGS) entry which is preliminary data.</text>
</comment>
<dbReference type="Pfam" id="PF22746">
    <property type="entry name" value="SHOCT-like_DUF2089-C"/>
    <property type="match status" value="1"/>
</dbReference>
<evidence type="ECO:0000313" key="4">
    <source>
        <dbReference type="Proteomes" id="UP000264541"/>
    </source>
</evidence>
<dbReference type="EMBL" id="QVTE01000026">
    <property type="protein sequence ID" value="RFU69373.1"/>
    <property type="molecule type" value="Genomic_DNA"/>
</dbReference>
<organism evidence="3 4">
    <name type="scientific">Peribacillus saganii</name>
    <dbReference type="NCBI Taxonomy" id="2303992"/>
    <lineage>
        <taxon>Bacteria</taxon>
        <taxon>Bacillati</taxon>
        <taxon>Bacillota</taxon>
        <taxon>Bacilli</taxon>
        <taxon>Bacillales</taxon>
        <taxon>Bacillaceae</taxon>
        <taxon>Peribacillus</taxon>
    </lineage>
</organism>
<reference evidence="3 4" key="1">
    <citation type="submission" date="2018-08" db="EMBL/GenBank/DDBJ databases">
        <title>Bacillus chawlae sp. nov., Bacillus glennii sp. nov., and Bacillus saganii sp. nov. Isolated from the Vehicle Assembly Building at Kennedy Space Center where the Viking Spacecraft were Assembled.</title>
        <authorList>
            <person name="Seuylemezian A."/>
            <person name="Vaishampayan P."/>
        </authorList>
    </citation>
    <scope>NUCLEOTIDE SEQUENCE [LARGE SCALE GENOMIC DNA]</scope>
    <source>
        <strain evidence="3 4">V47-23a</strain>
    </source>
</reference>
<dbReference type="PIRSF" id="PIRSF012569">
    <property type="entry name" value="UCP012569"/>
    <property type="match status" value="1"/>
</dbReference>
<dbReference type="Pfam" id="PF13349">
    <property type="entry name" value="DUF4097"/>
    <property type="match status" value="1"/>
</dbReference>
<feature type="domain" description="YvlB/LiaX N-terminal" evidence="2">
    <location>
        <begin position="3"/>
        <end position="31"/>
    </location>
</feature>
<dbReference type="InterPro" id="IPR025164">
    <property type="entry name" value="Toastrack_DUF4097"/>
</dbReference>
<evidence type="ECO:0000259" key="1">
    <source>
        <dbReference type="Pfam" id="PF13349"/>
    </source>
</evidence>
<proteinExistence type="predicted"/>
<sequence>MNEEKKKILQMVQDGKLTADEAMKVLEELEQSEIHSTKKKEEMVTELSTFVNSDESKSNTQSYKKIPSTKEKIFGFVDEAVRKLKEFDLDFHFGHSAVVSHIFQHSDAEMRDIDIDIVNGSIKVFPWDQKDVRVECAGKVYRLKEHENVKDAFLKEVQFSINDEKLRFAVHQKWIKVDARIFIPASEYRRMRLRLFNGNIDGENLAVKDFEAKTANGIVEINGLTGMQAEVETANGTIAVNNAVLGKMESETINGSISLSGIFRKIDAQALNGSITCNIRNKDCDYIHVKGVTGGIELTVPEGAAAEGELKSNIGSFNVILDDIHITEEKNEVIQKLLKFKPGGLPEHTLHIFAESKTGGISISRE</sequence>
<dbReference type="InterPro" id="IPR053959">
    <property type="entry name" value="YvlB/LiaX_N"/>
</dbReference>